<evidence type="ECO:0000256" key="2">
    <source>
        <dbReference type="ARBA" id="ARBA00022630"/>
    </source>
</evidence>
<dbReference type="Pfam" id="PF02770">
    <property type="entry name" value="Acyl-CoA_dh_M"/>
    <property type="match status" value="1"/>
</dbReference>
<dbReference type="OMA" id="IEMVAMT"/>
<dbReference type="OrthoDB" id="448314at2759"/>
<evidence type="ECO:0000259" key="5">
    <source>
        <dbReference type="Pfam" id="PF00441"/>
    </source>
</evidence>
<dbReference type="Pfam" id="PF18158">
    <property type="entry name" value="AidB_N"/>
    <property type="match status" value="1"/>
</dbReference>
<dbReference type="PANTHER" id="PTHR42707">
    <property type="entry name" value="ACYL-COA DEHYDROGENASE"/>
    <property type="match status" value="1"/>
</dbReference>
<evidence type="ECO:0000256" key="4">
    <source>
        <dbReference type="RuleBase" id="RU362125"/>
    </source>
</evidence>
<dbReference type="Gene3D" id="1.20.140.10">
    <property type="entry name" value="Butyryl-CoA Dehydrogenase, subunit A, domain 3"/>
    <property type="match status" value="1"/>
</dbReference>
<accession>C5KCY4</accession>
<dbReference type="Proteomes" id="UP000007800">
    <property type="component" value="Unassembled WGS sequence"/>
</dbReference>
<feature type="domain" description="Acyl-CoA oxidase/dehydrogenase middle" evidence="6">
    <location>
        <begin position="173"/>
        <end position="271"/>
    </location>
</feature>
<feature type="domain" description="Acyl-CoA dehydrogenase/oxidase C-terminal" evidence="5">
    <location>
        <begin position="282"/>
        <end position="440"/>
    </location>
</feature>
<gene>
    <name evidence="8" type="ORF">Pmar_PMAR023660</name>
</gene>
<keyword evidence="2 4" id="KW-0285">Flavoprotein</keyword>
<dbReference type="InterPro" id="IPR041504">
    <property type="entry name" value="AidB_N"/>
</dbReference>
<dbReference type="Gene3D" id="6.10.250.600">
    <property type="match status" value="1"/>
</dbReference>
<protein>
    <submittedName>
        <fullName evidence="8">Protein aidB, putative</fullName>
    </submittedName>
</protein>
<evidence type="ECO:0000256" key="1">
    <source>
        <dbReference type="ARBA" id="ARBA00009347"/>
    </source>
</evidence>
<dbReference type="EMBL" id="GG671995">
    <property type="protein sequence ID" value="EER17733.1"/>
    <property type="molecule type" value="Genomic_DNA"/>
</dbReference>
<dbReference type="Gene3D" id="2.40.110.20">
    <property type="match status" value="1"/>
</dbReference>
<comment type="similarity">
    <text evidence="1 4">Belongs to the acyl-CoA dehydrogenase family.</text>
</comment>
<dbReference type="GO" id="GO:0003995">
    <property type="term" value="F:acyl-CoA dehydrogenase activity"/>
    <property type="evidence" value="ECO:0007669"/>
    <property type="project" value="TreeGrafter"/>
</dbReference>
<evidence type="ECO:0000256" key="3">
    <source>
        <dbReference type="ARBA" id="ARBA00022827"/>
    </source>
</evidence>
<organism evidence="9">
    <name type="scientific">Perkinsus marinus (strain ATCC 50983 / TXsc)</name>
    <dbReference type="NCBI Taxonomy" id="423536"/>
    <lineage>
        <taxon>Eukaryota</taxon>
        <taxon>Sar</taxon>
        <taxon>Alveolata</taxon>
        <taxon>Perkinsozoa</taxon>
        <taxon>Perkinsea</taxon>
        <taxon>Perkinsida</taxon>
        <taxon>Perkinsidae</taxon>
        <taxon>Perkinsus</taxon>
    </lineage>
</organism>
<dbReference type="SUPFAM" id="SSF47203">
    <property type="entry name" value="Acyl-CoA dehydrogenase C-terminal domain-like"/>
    <property type="match status" value="1"/>
</dbReference>
<sequence>MDVTLPIPELTNTFIQDGYLRRNLKRILGGARYAEVDEDLRRFGSECAGPIREAGRQCELHTPYHIPYDAWGNRIDEIWTCPQWKNMHIIAAQEGLIALAYTRPLGKELSRVYQLAKLYLFAPSSGLYSCPLAMTDGAAFVIEKSERYRNEQLEAALGHLMSQDGEEFWTSGQWMTERGGGSDVGAATATTAVESTNEDGVWLLTGNKWFTSATDAQMTFTLARTPDTNGRLEMFYLPARDQQGKLNGLKIVRLKDKLGTRQLPTAEMELNASKAVRVTYDGRGLSMIMNLASITRIHNTVSAAAGMRRIIQLAKDYSTKREAFGRRLQELPAHVATLAELEVEARAACSLWLEMARLLGKVEASTATDDEMMIFRLLVPLSKLQTGRQAVDVASKGIELFGGAGFMEDTGLPSHLRDAQVLAIWEGTSNVQAMDVLRVITQTRGEALAALKRRFESSIGVDPRVTSLLDQADHLLRDEFPEPLALRASFLVARGVCGGLMLEHGRHEEAVRSDTIAADRWLMDTTTGVMHGARMHAENRALVFAEEDLSLTHRAGRVSAL</sequence>
<evidence type="ECO:0000259" key="6">
    <source>
        <dbReference type="Pfam" id="PF02770"/>
    </source>
</evidence>
<dbReference type="InterPro" id="IPR009100">
    <property type="entry name" value="AcylCoA_DH/oxidase_NM_dom_sf"/>
</dbReference>
<reference evidence="8 9" key="1">
    <citation type="submission" date="2008-07" db="EMBL/GenBank/DDBJ databases">
        <authorList>
            <person name="El-Sayed N."/>
            <person name="Caler E."/>
            <person name="Inman J."/>
            <person name="Amedeo P."/>
            <person name="Hass B."/>
            <person name="Wortman J."/>
        </authorList>
    </citation>
    <scope>NUCLEOTIDE SEQUENCE [LARGE SCALE GENOMIC DNA]</scope>
    <source>
        <strain evidence="9">ATCC 50983 / TXsc</strain>
    </source>
</reference>
<dbReference type="InterPro" id="IPR052904">
    <property type="entry name" value="Acyl-CoA_dehydrogenase-like"/>
</dbReference>
<feature type="domain" description="Adaptive response protein AidB N-terminal" evidence="7">
    <location>
        <begin position="11"/>
        <end position="153"/>
    </location>
</feature>
<dbReference type="GeneID" id="9086960"/>
<dbReference type="InterPro" id="IPR009075">
    <property type="entry name" value="AcylCo_DH/oxidase_C"/>
</dbReference>
<dbReference type="InterPro" id="IPR036250">
    <property type="entry name" value="AcylCo_DH-like_C"/>
</dbReference>
<keyword evidence="3 4" id="KW-0274">FAD</keyword>
<evidence type="ECO:0000259" key="7">
    <source>
        <dbReference type="Pfam" id="PF18158"/>
    </source>
</evidence>
<comment type="cofactor">
    <cofactor evidence="4">
        <name>FAD</name>
        <dbReference type="ChEBI" id="CHEBI:57692"/>
    </cofactor>
</comment>
<dbReference type="Pfam" id="PF00441">
    <property type="entry name" value="Acyl-CoA_dh_1"/>
    <property type="match status" value="1"/>
</dbReference>
<dbReference type="InParanoid" id="C5KCY4"/>
<dbReference type="PANTHER" id="PTHR42707:SF2">
    <property type="entry name" value="ACD11 DEHYDROGENASE"/>
    <property type="match status" value="1"/>
</dbReference>
<dbReference type="RefSeq" id="XP_002785937.1">
    <property type="nucleotide sequence ID" value="XM_002785891.1"/>
</dbReference>
<evidence type="ECO:0000313" key="8">
    <source>
        <dbReference type="EMBL" id="EER17733.1"/>
    </source>
</evidence>
<evidence type="ECO:0000313" key="9">
    <source>
        <dbReference type="Proteomes" id="UP000007800"/>
    </source>
</evidence>
<proteinExistence type="inferred from homology"/>
<keyword evidence="9" id="KW-1185">Reference proteome</keyword>
<keyword evidence="4" id="KW-0560">Oxidoreductase</keyword>
<dbReference type="AlphaFoldDB" id="C5KCY4"/>
<dbReference type="SUPFAM" id="SSF56645">
    <property type="entry name" value="Acyl-CoA dehydrogenase NM domain-like"/>
    <property type="match status" value="1"/>
</dbReference>
<name>C5KCY4_PERM5</name>
<dbReference type="InterPro" id="IPR006091">
    <property type="entry name" value="Acyl-CoA_Oxase/DH_mid-dom"/>
</dbReference>